<organism evidence="18">
    <name type="scientific">Drosophila grimshawi</name>
    <name type="common">Hawaiian fruit fly</name>
    <name type="synonym">Idiomyia grimshawi</name>
    <dbReference type="NCBI Taxonomy" id="7222"/>
    <lineage>
        <taxon>Eukaryota</taxon>
        <taxon>Metazoa</taxon>
        <taxon>Ecdysozoa</taxon>
        <taxon>Arthropoda</taxon>
        <taxon>Hexapoda</taxon>
        <taxon>Insecta</taxon>
        <taxon>Pterygota</taxon>
        <taxon>Neoptera</taxon>
        <taxon>Endopterygota</taxon>
        <taxon>Diptera</taxon>
        <taxon>Brachycera</taxon>
        <taxon>Muscomorpha</taxon>
        <taxon>Ephydroidea</taxon>
        <taxon>Drosophilidae</taxon>
        <taxon>Drosophila</taxon>
        <taxon>Hawaiian Drosophila</taxon>
    </lineage>
</organism>
<dbReference type="OMA" id="DSPANQM"/>
<evidence type="ECO:0000256" key="4">
    <source>
        <dbReference type="ARBA" id="ARBA00022670"/>
    </source>
</evidence>
<dbReference type="PANTHER" id="PTHR11963">
    <property type="entry name" value="LEUCINE AMINOPEPTIDASE-RELATED"/>
    <property type="match status" value="1"/>
</dbReference>
<dbReference type="AlphaFoldDB" id="B4J574"/>
<evidence type="ECO:0000256" key="9">
    <source>
        <dbReference type="ARBA" id="ARBA00030930"/>
    </source>
</evidence>
<dbReference type="STRING" id="7222.B4J574"/>
<dbReference type="GO" id="GO:0007498">
    <property type="term" value="P:mesoderm development"/>
    <property type="evidence" value="ECO:0007669"/>
    <property type="project" value="EnsemblMetazoa"/>
</dbReference>
<dbReference type="GO" id="GO:0016008">
    <property type="term" value="C:major mitochondrial derivative"/>
    <property type="evidence" value="ECO:0007669"/>
    <property type="project" value="EnsemblMetazoa"/>
</dbReference>
<dbReference type="PRINTS" id="PR00481">
    <property type="entry name" value="LAMNOPPTDASE"/>
</dbReference>
<dbReference type="GO" id="GO:0005737">
    <property type="term" value="C:cytoplasm"/>
    <property type="evidence" value="ECO:0007669"/>
    <property type="project" value="InterPro"/>
</dbReference>
<dbReference type="HOGENOM" id="CLU_013734_1_0_1"/>
<evidence type="ECO:0000256" key="7">
    <source>
        <dbReference type="ARBA" id="ARBA00023625"/>
    </source>
</evidence>
<dbReference type="OrthoDB" id="412814at2759"/>
<keyword evidence="18" id="KW-1185">Reference proteome</keyword>
<evidence type="ECO:0000256" key="12">
    <source>
        <dbReference type="ARBA" id="ARBA00045966"/>
    </source>
</evidence>
<evidence type="ECO:0000256" key="1">
    <source>
        <dbReference type="ARBA" id="ARBA00009528"/>
    </source>
</evidence>
<dbReference type="InterPro" id="IPR000819">
    <property type="entry name" value="Peptidase_M17_C"/>
</dbReference>
<dbReference type="GO" id="GO:0030145">
    <property type="term" value="F:manganese ion binding"/>
    <property type="evidence" value="ECO:0007669"/>
    <property type="project" value="InterPro"/>
</dbReference>
<feature type="domain" description="Cytosol aminopeptidase" evidence="15">
    <location>
        <begin position="231"/>
        <end position="541"/>
    </location>
</feature>
<evidence type="ECO:0000256" key="5">
    <source>
        <dbReference type="ARBA" id="ARBA00022801"/>
    </source>
</evidence>
<accession>B4J574</accession>
<dbReference type="GO" id="GO:0006508">
    <property type="term" value="P:proteolysis"/>
    <property type="evidence" value="ECO:0007669"/>
    <property type="project" value="UniProtKB-KW"/>
</dbReference>
<comment type="catalytic activity">
    <reaction evidence="14">
        <text>L-cysteinylglycine + H2O = L-cysteine + glycine</text>
        <dbReference type="Rhea" id="RHEA:28783"/>
        <dbReference type="ChEBI" id="CHEBI:15377"/>
        <dbReference type="ChEBI" id="CHEBI:35235"/>
        <dbReference type="ChEBI" id="CHEBI:57305"/>
        <dbReference type="ChEBI" id="CHEBI:61694"/>
    </reaction>
    <physiologicalReaction direction="left-to-right" evidence="14">
        <dbReference type="Rhea" id="RHEA:28784"/>
    </physiologicalReaction>
</comment>
<reference evidence="17 18" key="1">
    <citation type="journal article" date="2007" name="Nature">
        <title>Evolution of genes and genomes on the Drosophila phylogeny.</title>
        <authorList>
            <consortium name="Drosophila 12 Genomes Consortium"/>
            <person name="Clark A.G."/>
            <person name="Eisen M.B."/>
            <person name="Smith D.R."/>
            <person name="Bergman C.M."/>
            <person name="Oliver B."/>
            <person name="Markow T.A."/>
            <person name="Kaufman T.C."/>
            <person name="Kellis M."/>
            <person name="Gelbart W."/>
            <person name="Iyer V.N."/>
            <person name="Pollard D.A."/>
            <person name="Sackton T.B."/>
            <person name="Larracuente A.M."/>
            <person name="Singh N.D."/>
            <person name="Abad J.P."/>
            <person name="Abt D.N."/>
            <person name="Adryan B."/>
            <person name="Aguade M."/>
            <person name="Akashi H."/>
            <person name="Anderson W.W."/>
            <person name="Aquadro C.F."/>
            <person name="Ardell D.H."/>
            <person name="Arguello R."/>
            <person name="Artieri C.G."/>
            <person name="Barbash D.A."/>
            <person name="Barker D."/>
            <person name="Barsanti P."/>
            <person name="Batterham P."/>
            <person name="Batzoglou S."/>
            <person name="Begun D."/>
            <person name="Bhutkar A."/>
            <person name="Blanco E."/>
            <person name="Bosak S.A."/>
            <person name="Bradley R.K."/>
            <person name="Brand A.D."/>
            <person name="Brent M.R."/>
            <person name="Brooks A.N."/>
            <person name="Brown R.H."/>
            <person name="Butlin R.K."/>
            <person name="Caggese C."/>
            <person name="Calvi B.R."/>
            <person name="Bernardo de Carvalho A."/>
            <person name="Caspi A."/>
            <person name="Castrezana S."/>
            <person name="Celniker S.E."/>
            <person name="Chang J.L."/>
            <person name="Chapple C."/>
            <person name="Chatterji S."/>
            <person name="Chinwalla A."/>
            <person name="Civetta A."/>
            <person name="Clifton S.W."/>
            <person name="Comeron J.M."/>
            <person name="Costello J.C."/>
            <person name="Coyne J.A."/>
            <person name="Daub J."/>
            <person name="David R.G."/>
            <person name="Delcher A.L."/>
            <person name="Delehaunty K."/>
            <person name="Do C.B."/>
            <person name="Ebling H."/>
            <person name="Edwards K."/>
            <person name="Eickbush T."/>
            <person name="Evans J.D."/>
            <person name="Filipski A."/>
            <person name="Findeiss S."/>
            <person name="Freyhult E."/>
            <person name="Fulton L."/>
            <person name="Fulton R."/>
            <person name="Garcia A.C."/>
            <person name="Gardiner A."/>
            <person name="Garfield D.A."/>
            <person name="Garvin B.E."/>
            <person name="Gibson G."/>
            <person name="Gilbert D."/>
            <person name="Gnerre S."/>
            <person name="Godfrey J."/>
            <person name="Good R."/>
            <person name="Gotea V."/>
            <person name="Gravely B."/>
            <person name="Greenberg A.J."/>
            <person name="Griffiths-Jones S."/>
            <person name="Gross S."/>
            <person name="Guigo R."/>
            <person name="Gustafson E.A."/>
            <person name="Haerty W."/>
            <person name="Hahn M.W."/>
            <person name="Halligan D.L."/>
            <person name="Halpern A.L."/>
            <person name="Halter G.M."/>
            <person name="Han M.V."/>
            <person name="Heger A."/>
            <person name="Hillier L."/>
            <person name="Hinrichs A.S."/>
            <person name="Holmes I."/>
            <person name="Hoskins R.A."/>
            <person name="Hubisz M.J."/>
            <person name="Hultmark D."/>
            <person name="Huntley M.A."/>
            <person name="Jaffe D.B."/>
            <person name="Jagadeeshan S."/>
            <person name="Jeck W.R."/>
            <person name="Johnson J."/>
            <person name="Jones C.D."/>
            <person name="Jordan W.C."/>
            <person name="Karpen G.H."/>
            <person name="Kataoka E."/>
            <person name="Keightley P.D."/>
            <person name="Kheradpour P."/>
            <person name="Kirkness E.F."/>
            <person name="Koerich L.B."/>
            <person name="Kristiansen K."/>
            <person name="Kudrna D."/>
            <person name="Kulathinal R.J."/>
            <person name="Kumar S."/>
            <person name="Kwok R."/>
            <person name="Lander E."/>
            <person name="Langley C.H."/>
            <person name="Lapoint R."/>
            <person name="Lazzaro B.P."/>
            <person name="Lee S.J."/>
            <person name="Levesque L."/>
            <person name="Li R."/>
            <person name="Lin C.F."/>
            <person name="Lin M.F."/>
            <person name="Lindblad-Toh K."/>
            <person name="Llopart A."/>
            <person name="Long M."/>
            <person name="Low L."/>
            <person name="Lozovsky E."/>
            <person name="Lu J."/>
            <person name="Luo M."/>
            <person name="Machado C.A."/>
            <person name="Makalowski W."/>
            <person name="Marzo M."/>
            <person name="Matsuda M."/>
            <person name="Matzkin L."/>
            <person name="McAllister B."/>
            <person name="McBride C.S."/>
            <person name="McKernan B."/>
            <person name="McKernan K."/>
            <person name="Mendez-Lago M."/>
            <person name="Minx P."/>
            <person name="Mollenhauer M.U."/>
            <person name="Montooth K."/>
            <person name="Mount S.M."/>
            <person name="Mu X."/>
            <person name="Myers E."/>
            <person name="Negre B."/>
            <person name="Newfeld S."/>
            <person name="Nielsen R."/>
            <person name="Noor M.A."/>
            <person name="O'Grady P."/>
            <person name="Pachter L."/>
            <person name="Papaceit M."/>
            <person name="Parisi M.J."/>
            <person name="Parisi M."/>
            <person name="Parts L."/>
            <person name="Pedersen J.S."/>
            <person name="Pesole G."/>
            <person name="Phillippy A.M."/>
            <person name="Ponting C.P."/>
            <person name="Pop M."/>
            <person name="Porcelli D."/>
            <person name="Powell J.R."/>
            <person name="Prohaska S."/>
            <person name="Pruitt K."/>
            <person name="Puig M."/>
            <person name="Quesneville H."/>
            <person name="Ram K.R."/>
            <person name="Rand D."/>
            <person name="Rasmussen M.D."/>
            <person name="Reed L.K."/>
            <person name="Reenan R."/>
            <person name="Reily A."/>
            <person name="Remington K.A."/>
            <person name="Rieger T.T."/>
            <person name="Ritchie M.G."/>
            <person name="Robin C."/>
            <person name="Rogers Y.H."/>
            <person name="Rohde C."/>
            <person name="Rozas J."/>
            <person name="Rubenfield M.J."/>
            <person name="Ruiz A."/>
            <person name="Russo S."/>
            <person name="Salzberg S.L."/>
            <person name="Sanchez-Gracia A."/>
            <person name="Saranga D.J."/>
            <person name="Sato H."/>
            <person name="Schaeffer S.W."/>
            <person name="Schatz M.C."/>
            <person name="Schlenke T."/>
            <person name="Schwartz R."/>
            <person name="Segarra C."/>
            <person name="Singh R.S."/>
            <person name="Sirot L."/>
            <person name="Sirota M."/>
            <person name="Sisneros N.B."/>
            <person name="Smith C.D."/>
            <person name="Smith T.F."/>
            <person name="Spieth J."/>
            <person name="Stage D.E."/>
            <person name="Stark A."/>
            <person name="Stephan W."/>
            <person name="Strausberg R.L."/>
            <person name="Strempel S."/>
            <person name="Sturgill D."/>
            <person name="Sutton G."/>
            <person name="Sutton G.G."/>
            <person name="Tao W."/>
            <person name="Teichmann S."/>
            <person name="Tobari Y.N."/>
            <person name="Tomimura Y."/>
            <person name="Tsolas J.M."/>
            <person name="Valente V.L."/>
            <person name="Venter E."/>
            <person name="Venter J.C."/>
            <person name="Vicario S."/>
            <person name="Vieira F.G."/>
            <person name="Vilella A.J."/>
            <person name="Villasante A."/>
            <person name="Walenz B."/>
            <person name="Wang J."/>
            <person name="Wasserman M."/>
            <person name="Watts T."/>
            <person name="Wilson D."/>
            <person name="Wilson R.K."/>
            <person name="Wing R.A."/>
            <person name="Wolfner M.F."/>
            <person name="Wong A."/>
            <person name="Wong G.K."/>
            <person name="Wu C.I."/>
            <person name="Wu G."/>
            <person name="Yamamoto D."/>
            <person name="Yang H.P."/>
            <person name="Yang S.P."/>
            <person name="Yorke J.A."/>
            <person name="Yoshida K."/>
            <person name="Zdobnov E."/>
            <person name="Zhang P."/>
            <person name="Zhang Y."/>
            <person name="Zimin A.V."/>
            <person name="Baldwin J."/>
            <person name="Abdouelleil A."/>
            <person name="Abdulkadir J."/>
            <person name="Abebe A."/>
            <person name="Abera B."/>
            <person name="Abreu J."/>
            <person name="Acer S.C."/>
            <person name="Aftuck L."/>
            <person name="Alexander A."/>
            <person name="An P."/>
            <person name="Anderson E."/>
            <person name="Anderson S."/>
            <person name="Arachi H."/>
            <person name="Azer M."/>
            <person name="Bachantsang P."/>
            <person name="Barry A."/>
            <person name="Bayul T."/>
            <person name="Berlin A."/>
            <person name="Bessette D."/>
            <person name="Bloom T."/>
            <person name="Blye J."/>
            <person name="Boguslavskiy L."/>
            <person name="Bonnet C."/>
            <person name="Boukhgalter B."/>
            <person name="Bourzgui I."/>
            <person name="Brown A."/>
            <person name="Cahill P."/>
            <person name="Channer S."/>
            <person name="Cheshatsang Y."/>
            <person name="Chuda L."/>
            <person name="Citroen M."/>
            <person name="Collymore A."/>
            <person name="Cooke P."/>
            <person name="Costello M."/>
            <person name="D'Aco K."/>
            <person name="Daza R."/>
            <person name="De Haan G."/>
            <person name="DeGray S."/>
            <person name="DeMaso C."/>
            <person name="Dhargay N."/>
            <person name="Dooley K."/>
            <person name="Dooley E."/>
            <person name="Doricent M."/>
            <person name="Dorje P."/>
            <person name="Dorjee K."/>
            <person name="Dupes A."/>
            <person name="Elong R."/>
            <person name="Falk J."/>
            <person name="Farina A."/>
            <person name="Faro S."/>
            <person name="Ferguson D."/>
            <person name="Fisher S."/>
            <person name="Foley C.D."/>
            <person name="Franke A."/>
            <person name="Friedrich D."/>
            <person name="Gadbois L."/>
            <person name="Gearin G."/>
            <person name="Gearin C.R."/>
            <person name="Giannoukos G."/>
            <person name="Goode T."/>
            <person name="Graham J."/>
            <person name="Grandbois E."/>
            <person name="Grewal S."/>
            <person name="Gyaltsen K."/>
            <person name="Hafez N."/>
            <person name="Hagos B."/>
            <person name="Hall J."/>
            <person name="Henson C."/>
            <person name="Hollinger A."/>
            <person name="Honan T."/>
            <person name="Huard M.D."/>
            <person name="Hughes L."/>
            <person name="Hurhula B."/>
            <person name="Husby M.E."/>
            <person name="Kamat A."/>
            <person name="Kanga B."/>
            <person name="Kashin S."/>
            <person name="Khazanovich D."/>
            <person name="Kisner P."/>
            <person name="Lance K."/>
            <person name="Lara M."/>
            <person name="Lee W."/>
            <person name="Lennon N."/>
            <person name="Letendre F."/>
            <person name="LeVine R."/>
            <person name="Lipovsky A."/>
            <person name="Liu X."/>
            <person name="Liu J."/>
            <person name="Liu S."/>
            <person name="Lokyitsang T."/>
            <person name="Lokyitsang Y."/>
            <person name="Lubonja R."/>
            <person name="Lui A."/>
            <person name="MacDonald P."/>
            <person name="Magnisalis V."/>
            <person name="Maru K."/>
            <person name="Matthews C."/>
            <person name="McCusker W."/>
            <person name="McDonough S."/>
            <person name="Mehta T."/>
            <person name="Meldrim J."/>
            <person name="Meneus L."/>
            <person name="Mihai O."/>
            <person name="Mihalev A."/>
            <person name="Mihova T."/>
            <person name="Mittelman R."/>
            <person name="Mlenga V."/>
            <person name="Montmayeur A."/>
            <person name="Mulrain L."/>
            <person name="Navidi A."/>
            <person name="Naylor J."/>
            <person name="Negash T."/>
            <person name="Nguyen T."/>
            <person name="Nguyen N."/>
            <person name="Nicol R."/>
            <person name="Norbu C."/>
            <person name="Norbu N."/>
            <person name="Novod N."/>
            <person name="O'Neill B."/>
            <person name="Osman S."/>
            <person name="Markiewicz E."/>
            <person name="Oyono O.L."/>
            <person name="Patti C."/>
            <person name="Phunkhang P."/>
            <person name="Pierre F."/>
            <person name="Priest M."/>
            <person name="Raghuraman S."/>
            <person name="Rege F."/>
            <person name="Reyes R."/>
            <person name="Rise C."/>
            <person name="Rogov P."/>
            <person name="Ross K."/>
            <person name="Ryan E."/>
            <person name="Settipalli S."/>
            <person name="Shea T."/>
            <person name="Sherpa N."/>
            <person name="Shi L."/>
            <person name="Shih D."/>
            <person name="Sparrow T."/>
            <person name="Spaulding J."/>
            <person name="Stalker J."/>
            <person name="Stange-Thomann N."/>
            <person name="Stavropoulos S."/>
            <person name="Stone C."/>
            <person name="Strader C."/>
            <person name="Tesfaye S."/>
            <person name="Thomson T."/>
            <person name="Thoulutsang Y."/>
            <person name="Thoulutsang D."/>
            <person name="Topham K."/>
            <person name="Topping I."/>
            <person name="Tsamla T."/>
            <person name="Vassiliev H."/>
            <person name="Vo A."/>
            <person name="Wangchuk T."/>
            <person name="Wangdi T."/>
            <person name="Weiand M."/>
            <person name="Wilkinson J."/>
            <person name="Wilson A."/>
            <person name="Yadav S."/>
            <person name="Young G."/>
            <person name="Yu Q."/>
            <person name="Zembek L."/>
            <person name="Zhong D."/>
            <person name="Zimmer A."/>
            <person name="Zwirko Z."/>
            <person name="Jaffe D.B."/>
            <person name="Alvarez P."/>
            <person name="Brockman W."/>
            <person name="Butler J."/>
            <person name="Chin C."/>
            <person name="Gnerre S."/>
            <person name="Grabherr M."/>
            <person name="Kleber M."/>
            <person name="Mauceli E."/>
            <person name="MacCallum I."/>
        </authorList>
    </citation>
    <scope>NUCLEOTIDE SEQUENCE [LARGE SCALE GENOMIC DNA]</scope>
    <source>
        <strain evidence="18">Tucson 15287-2541.00</strain>
    </source>
</reference>
<keyword evidence="5" id="KW-0378">Hydrolase</keyword>
<keyword evidence="4" id="KW-0645">Protease</keyword>
<gene>
    <name evidence="17" type="primary">Dgri\GH21028</name>
    <name evidence="17" type="ORF">Dgri_GH21028</name>
</gene>
<dbReference type="KEGG" id="dgr:6559033"/>
<evidence type="ECO:0000256" key="13">
    <source>
        <dbReference type="ARBA" id="ARBA00047881"/>
    </source>
</evidence>
<dbReference type="InterPro" id="IPR043472">
    <property type="entry name" value="Macro_dom-like"/>
</dbReference>
<proteinExistence type="inferred from homology"/>
<evidence type="ECO:0000259" key="15">
    <source>
        <dbReference type="Pfam" id="PF00883"/>
    </source>
</evidence>
<comment type="function">
    <text evidence="12">Cytosolic metallopeptidase that catalyzes the removal of unsubstituted N-terminal hydrophobic amino acids from various peptides. The presence of Zn(2+) ions is essential for the peptidase activity, and the association with other cofactors can modulate the substrate spectificity of the enzyme. For instance, in the presence of Mn(2+), it displays a specific Cys-Gly hydrolyzing activity of Cys-Gly-S-conjugates. Involved in the metabolism of glutathione and in the degradation of glutathione S-conjugates, which may play a role in the control of the cell redox status.</text>
</comment>
<dbReference type="InParanoid" id="B4J574"/>
<dbReference type="EMBL" id="CH916367">
    <property type="protein sequence ID" value="EDW00700.1"/>
    <property type="molecule type" value="Genomic_DNA"/>
</dbReference>
<keyword evidence="3" id="KW-0031">Aminopeptidase</keyword>
<name>B4J574_DROGR</name>
<comment type="catalytic activity">
    <reaction evidence="13">
        <text>S-benzyl-L-cysteinylglycine + H2O = S-benzyl-L-cysteine + glycine</text>
        <dbReference type="Rhea" id="RHEA:62568"/>
        <dbReference type="ChEBI" id="CHEBI:15377"/>
        <dbReference type="ChEBI" id="CHEBI:57305"/>
        <dbReference type="ChEBI" id="CHEBI:145802"/>
        <dbReference type="ChEBI" id="CHEBI:145803"/>
    </reaction>
    <physiologicalReaction direction="left-to-right" evidence="13">
        <dbReference type="Rhea" id="RHEA:62569"/>
    </physiologicalReaction>
</comment>
<dbReference type="eggNOG" id="KOG2597">
    <property type="taxonomic scope" value="Eukaryota"/>
</dbReference>
<evidence type="ECO:0000256" key="11">
    <source>
        <dbReference type="ARBA" id="ARBA00031564"/>
    </source>
</evidence>
<dbReference type="Gene3D" id="3.40.630.10">
    <property type="entry name" value="Zn peptidases"/>
    <property type="match status" value="1"/>
</dbReference>
<dbReference type="SMR" id="B4J574"/>
<dbReference type="Pfam" id="PF02789">
    <property type="entry name" value="Peptidase_M17_N"/>
    <property type="match status" value="1"/>
</dbReference>
<evidence type="ECO:0000256" key="8">
    <source>
        <dbReference type="ARBA" id="ARBA00029605"/>
    </source>
</evidence>
<dbReference type="Gene3D" id="3.40.220.10">
    <property type="entry name" value="Leucine Aminopeptidase, subunit E, domain 1"/>
    <property type="match status" value="1"/>
</dbReference>
<sequence length="554" mass="60286">MMLAKYIANVLTRNTHLRNELIYRQVRSMKSFSPVCGQVGSLRPLVAIGRQLMRSFAIKCDDVSVVKGAVVGVYTKEGDREPKLTSSGEKFDDRAQGKISELVRETNMKGELGKGLVFLNVDPEFTAVAVVGVGVEGAGFNDMEMIDEGMENARVAAGVGARALQLQGITDIFVDSMEYPEQAAEGSALAIWRYNSNRRKKDRTFIPKLELYDSPDVDAWTRGLFKAESQNLARRLSDSPGNQMTPTIFAQATVDALCPCGVSVDVRSMDWIEENRLNSFLMIAKGSCEPPVVLEINYCGTAADDKPILLLGKGLTYNSGGLCLRPKNCMHMYRGCMAGAAVCVATIRAAAALSLPLNISAVLPLCENMPSGMAVKPGDVVTLLNGKTLGIKDVSKAGVVVMADPLLYAQANYKPRLVVDIATLGYGVCCGLGGSAAGIFSNSNFVYKQFSKAGSLTGDRLWRLPLWNYFKQLVTPSLTYDISNRGKGPASSCIAAAILHELVPCVDWAHLDIRNVGMLTRYNPLPYLLKDRMTGRPTRTVIQFLYQMACPDNK</sequence>
<evidence type="ECO:0000313" key="18">
    <source>
        <dbReference type="Proteomes" id="UP000001070"/>
    </source>
</evidence>
<dbReference type="SUPFAM" id="SSF52949">
    <property type="entry name" value="Macro domain-like"/>
    <property type="match status" value="1"/>
</dbReference>
<feature type="domain" description="Peptidase M17 leucyl aminopeptidase N-terminal" evidence="16">
    <location>
        <begin position="70"/>
        <end position="201"/>
    </location>
</feature>
<dbReference type="InterPro" id="IPR008283">
    <property type="entry name" value="Peptidase_M17_N"/>
</dbReference>
<evidence type="ECO:0000256" key="2">
    <source>
        <dbReference type="ARBA" id="ARBA00014190"/>
    </source>
</evidence>
<comment type="similarity">
    <text evidence="1">Belongs to the peptidase M17 family.</text>
</comment>
<evidence type="ECO:0000256" key="14">
    <source>
        <dbReference type="ARBA" id="ARBA00049107"/>
    </source>
</evidence>
<dbReference type="FunCoup" id="B4J574">
    <property type="interactions" value="173"/>
</dbReference>
<protein>
    <recommendedName>
        <fullName evidence="2">Cytosol aminopeptidase</fullName>
        <ecNumber evidence="7">3.4.13.23</ecNumber>
    </recommendedName>
    <alternativeName>
        <fullName evidence="10">Cysteinylglycine-S-conjugate dipeptidase</fullName>
    </alternativeName>
    <alternativeName>
        <fullName evidence="11">Leucine aminopeptidase 3</fullName>
    </alternativeName>
    <alternativeName>
        <fullName evidence="9">Proline aminopeptidase</fullName>
    </alternativeName>
    <alternativeName>
        <fullName evidence="8">Prolyl aminopeptidase</fullName>
    </alternativeName>
</protein>
<dbReference type="SUPFAM" id="SSF53187">
    <property type="entry name" value="Zn-dependent exopeptidases"/>
    <property type="match status" value="1"/>
</dbReference>
<comment type="catalytic activity">
    <reaction evidence="6">
        <text>an S-substituted L-cysteinylglycine + H2O = an S-substituted L-cysteine + glycine</text>
        <dbReference type="Rhea" id="RHEA:60444"/>
        <dbReference type="ChEBI" id="CHEBI:15377"/>
        <dbReference type="ChEBI" id="CHEBI:57305"/>
        <dbReference type="ChEBI" id="CHEBI:58717"/>
        <dbReference type="ChEBI" id="CHEBI:143103"/>
        <dbReference type="EC" id="3.4.13.23"/>
    </reaction>
    <physiologicalReaction direction="left-to-right" evidence="6">
        <dbReference type="Rhea" id="RHEA:60445"/>
    </physiologicalReaction>
</comment>
<dbReference type="Proteomes" id="UP000001070">
    <property type="component" value="Unassembled WGS sequence"/>
</dbReference>
<evidence type="ECO:0000313" key="17">
    <source>
        <dbReference type="EMBL" id="EDW00700.1"/>
    </source>
</evidence>
<evidence type="ECO:0000256" key="6">
    <source>
        <dbReference type="ARBA" id="ARBA00023511"/>
    </source>
</evidence>
<evidence type="ECO:0000256" key="10">
    <source>
        <dbReference type="ARBA" id="ARBA00030997"/>
    </source>
</evidence>
<dbReference type="InterPro" id="IPR011356">
    <property type="entry name" value="Leucine_aapep/pepB"/>
</dbReference>
<dbReference type="EC" id="3.4.13.23" evidence="7"/>
<evidence type="ECO:0000259" key="16">
    <source>
        <dbReference type="Pfam" id="PF02789"/>
    </source>
</evidence>
<evidence type="ECO:0000256" key="3">
    <source>
        <dbReference type="ARBA" id="ARBA00022438"/>
    </source>
</evidence>
<dbReference type="PhylomeDB" id="B4J574"/>
<dbReference type="GO" id="GO:0070006">
    <property type="term" value="F:metalloaminopeptidase activity"/>
    <property type="evidence" value="ECO:0007669"/>
    <property type="project" value="InterPro"/>
</dbReference>
<dbReference type="PANTHER" id="PTHR11963:SF16">
    <property type="entry name" value="CYTOSOL AMINOPEPTIDASE"/>
    <property type="match status" value="1"/>
</dbReference>
<dbReference type="Pfam" id="PF00883">
    <property type="entry name" value="Peptidase_M17"/>
    <property type="match status" value="1"/>
</dbReference>